<dbReference type="InterPro" id="IPR000734">
    <property type="entry name" value="TAG_lipase"/>
</dbReference>
<comment type="similarity">
    <text evidence="2 4">Belongs to the AB hydrolase superfamily. Lipase family.</text>
</comment>
<dbReference type="GO" id="GO:0017171">
    <property type="term" value="F:serine hydrolase activity"/>
    <property type="evidence" value="ECO:0007669"/>
    <property type="project" value="TreeGrafter"/>
</dbReference>
<dbReference type="InterPro" id="IPR029058">
    <property type="entry name" value="AB_hydrolase_fold"/>
</dbReference>
<dbReference type="GO" id="GO:0016298">
    <property type="term" value="F:lipase activity"/>
    <property type="evidence" value="ECO:0007669"/>
    <property type="project" value="InterPro"/>
</dbReference>
<feature type="chain" id="PRO_5038276676" evidence="5">
    <location>
        <begin position="19"/>
        <end position="334"/>
    </location>
</feature>
<dbReference type="SUPFAM" id="SSF53474">
    <property type="entry name" value="alpha/beta-Hydrolases"/>
    <property type="match status" value="1"/>
</dbReference>
<evidence type="ECO:0000256" key="4">
    <source>
        <dbReference type="RuleBase" id="RU004262"/>
    </source>
</evidence>
<gene>
    <name evidence="7" type="ORF">O3G_MSEX001914</name>
</gene>
<proteinExistence type="evidence at transcript level"/>
<accession>A0A922CDA0</accession>
<evidence type="ECO:0000256" key="3">
    <source>
        <dbReference type="ARBA" id="ARBA00022525"/>
    </source>
</evidence>
<keyword evidence="3" id="KW-0964">Secreted</keyword>
<dbReference type="EMBL" id="ON929093">
    <property type="protein sequence ID" value="UXP71875.1"/>
    <property type="molecule type" value="mRNA"/>
</dbReference>
<reference evidence="7" key="1">
    <citation type="journal article" date="2016" name="Insect Biochem. Mol. Biol.">
        <title>Multifaceted biological insights from a draft genome sequence of the tobacco hornworm moth, Manduca sexta.</title>
        <authorList>
            <person name="Kanost M.R."/>
            <person name="Arrese E.L."/>
            <person name="Cao X."/>
            <person name="Chen Y.R."/>
            <person name="Chellapilla S."/>
            <person name="Goldsmith M.R."/>
            <person name="Grosse-Wilde E."/>
            <person name="Heckel D.G."/>
            <person name="Herndon N."/>
            <person name="Jiang H."/>
            <person name="Papanicolaou A."/>
            <person name="Qu J."/>
            <person name="Soulages J.L."/>
            <person name="Vogel H."/>
            <person name="Walters J."/>
            <person name="Waterhouse R.M."/>
            <person name="Ahn S.J."/>
            <person name="Almeida F.C."/>
            <person name="An C."/>
            <person name="Aqrawi P."/>
            <person name="Bretschneider A."/>
            <person name="Bryant W.B."/>
            <person name="Bucks S."/>
            <person name="Chao H."/>
            <person name="Chevignon G."/>
            <person name="Christen J.M."/>
            <person name="Clarke D.F."/>
            <person name="Dittmer N.T."/>
            <person name="Ferguson L.C.F."/>
            <person name="Garavelou S."/>
            <person name="Gordon K.H.J."/>
            <person name="Gunaratna R.T."/>
            <person name="Han Y."/>
            <person name="Hauser F."/>
            <person name="He Y."/>
            <person name="Heidel-Fischer H."/>
            <person name="Hirsh A."/>
            <person name="Hu Y."/>
            <person name="Jiang H."/>
            <person name="Kalra D."/>
            <person name="Klinner C."/>
            <person name="Konig C."/>
            <person name="Kovar C."/>
            <person name="Kroll A.R."/>
            <person name="Kuwar S.S."/>
            <person name="Lee S.L."/>
            <person name="Lehman R."/>
            <person name="Li K."/>
            <person name="Li Z."/>
            <person name="Liang H."/>
            <person name="Lovelace S."/>
            <person name="Lu Z."/>
            <person name="Mansfield J.H."/>
            <person name="McCulloch K.J."/>
            <person name="Mathew T."/>
            <person name="Morton B."/>
            <person name="Muzny D.M."/>
            <person name="Neunemann D."/>
            <person name="Ongeri F."/>
            <person name="Pauchet Y."/>
            <person name="Pu L.L."/>
            <person name="Pyrousis I."/>
            <person name="Rao X.J."/>
            <person name="Redding A."/>
            <person name="Roesel C."/>
            <person name="Sanchez-Gracia A."/>
            <person name="Schaack S."/>
            <person name="Shukla A."/>
            <person name="Tetreau G."/>
            <person name="Wang Y."/>
            <person name="Xiong G.H."/>
            <person name="Traut W."/>
            <person name="Walsh T.K."/>
            <person name="Worley K.C."/>
            <person name="Wu D."/>
            <person name="Wu W."/>
            <person name="Wu Y.Q."/>
            <person name="Zhang X."/>
            <person name="Zou Z."/>
            <person name="Zucker H."/>
            <person name="Briscoe A.D."/>
            <person name="Burmester T."/>
            <person name="Clem R.J."/>
            <person name="Feyereisen R."/>
            <person name="Grimmelikhuijzen C.J.P."/>
            <person name="Hamodrakas S.J."/>
            <person name="Hansson B.S."/>
            <person name="Huguet E."/>
            <person name="Jermiin L.S."/>
            <person name="Lan Q."/>
            <person name="Lehman H.K."/>
            <person name="Lorenzen M."/>
            <person name="Merzendorfer H."/>
            <person name="Michalopoulos I."/>
            <person name="Morton D.B."/>
            <person name="Muthukrishnan S."/>
            <person name="Oakeshott J.G."/>
            <person name="Palmer W."/>
            <person name="Park Y."/>
            <person name="Passarelli A.L."/>
            <person name="Rozas J."/>
            <person name="Schwartz L.M."/>
            <person name="Smith W."/>
            <person name="Southgate A."/>
            <person name="Vilcinskas A."/>
            <person name="Vogt R."/>
            <person name="Wang P."/>
            <person name="Werren J."/>
            <person name="Yu X.Q."/>
            <person name="Zhou J.J."/>
            <person name="Brown S.J."/>
            <person name="Scherer S.E."/>
            <person name="Richards S."/>
            <person name="Blissard G.W."/>
        </authorList>
    </citation>
    <scope>NUCLEOTIDE SEQUENCE</scope>
</reference>
<dbReference type="Pfam" id="PF00151">
    <property type="entry name" value="Lipase"/>
    <property type="match status" value="1"/>
</dbReference>
<dbReference type="InterPro" id="IPR013818">
    <property type="entry name" value="Lipase"/>
</dbReference>
<evidence type="ECO:0000313" key="8">
    <source>
        <dbReference type="EMBL" id="UXP71875.1"/>
    </source>
</evidence>
<keyword evidence="9" id="KW-1185">Reference proteome</keyword>
<feature type="domain" description="Lipase" evidence="6">
    <location>
        <begin position="62"/>
        <end position="306"/>
    </location>
</feature>
<evidence type="ECO:0000256" key="2">
    <source>
        <dbReference type="ARBA" id="ARBA00010701"/>
    </source>
</evidence>
<evidence type="ECO:0000313" key="9">
    <source>
        <dbReference type="Proteomes" id="UP000791440"/>
    </source>
</evidence>
<dbReference type="PRINTS" id="PR00821">
    <property type="entry name" value="TAGLIPASE"/>
</dbReference>
<comment type="subcellular location">
    <subcellularLocation>
        <location evidence="1">Secreted</location>
    </subcellularLocation>
</comment>
<keyword evidence="5" id="KW-0732">Signal</keyword>
<feature type="signal peptide" evidence="5">
    <location>
        <begin position="1"/>
        <end position="18"/>
    </location>
</feature>
<dbReference type="InterPro" id="IPR033906">
    <property type="entry name" value="Lipase_N"/>
</dbReference>
<dbReference type="GO" id="GO:0016042">
    <property type="term" value="P:lipid catabolic process"/>
    <property type="evidence" value="ECO:0007669"/>
    <property type="project" value="TreeGrafter"/>
</dbReference>
<dbReference type="Proteomes" id="UP000791440">
    <property type="component" value="Unassembled WGS sequence"/>
</dbReference>
<evidence type="ECO:0000259" key="6">
    <source>
        <dbReference type="Pfam" id="PF00151"/>
    </source>
</evidence>
<dbReference type="PANTHER" id="PTHR11610">
    <property type="entry name" value="LIPASE"/>
    <property type="match status" value="1"/>
</dbReference>
<name>A0A922CDA0_MANSE</name>
<evidence type="ECO:0000256" key="5">
    <source>
        <dbReference type="SAM" id="SignalP"/>
    </source>
</evidence>
<dbReference type="GO" id="GO:0005615">
    <property type="term" value="C:extracellular space"/>
    <property type="evidence" value="ECO:0007669"/>
    <property type="project" value="TreeGrafter"/>
</dbReference>
<reference evidence="7" key="2">
    <citation type="submission" date="2020-12" db="EMBL/GenBank/DDBJ databases">
        <authorList>
            <person name="Kanost M."/>
        </authorList>
    </citation>
    <scope>NUCLEOTIDE SEQUENCE</scope>
</reference>
<dbReference type="AlphaFoldDB" id="A0A922CDA0"/>
<dbReference type="PANTHER" id="PTHR11610:SF169">
    <property type="entry name" value="GH15759P-RELATED"/>
    <property type="match status" value="1"/>
</dbReference>
<evidence type="ECO:0000313" key="7">
    <source>
        <dbReference type="EMBL" id="KAG6441559.1"/>
    </source>
</evidence>
<dbReference type="EMBL" id="JH668287">
    <property type="protein sequence ID" value="KAG6441559.1"/>
    <property type="molecule type" value="Genomic_DNA"/>
</dbReference>
<evidence type="ECO:0000256" key="1">
    <source>
        <dbReference type="ARBA" id="ARBA00004613"/>
    </source>
</evidence>
<dbReference type="CDD" id="cd00707">
    <property type="entry name" value="Pancreat_lipase_like"/>
    <property type="match status" value="1"/>
</dbReference>
<sequence>MRGFIFIAVIAAAYTASAVPIDQNEPEYVYERFIKFPDGDGIMHDVDLEAEPDHELLNEISRNPANNRYLLYTRRNPTSPQTLVINNANSIRNSNFNRNAPTVVIAHGWLSNQKSNLNPVIRDVYLRKLEANVIIVDWRRLAMSDYVTAVRGVPAVGRGLGQFLAFVNQITGAPFNSMHLVGFSLGAHLVGNAGRELGGRVARVTGLDPAGPLWSYNSNRLNRNDGVYVEAIHTDGGYTVGGLGIGSAVANADFFPNGGISQPGCLTNICNHNRAWELFAATVTYNHLIGNQCSNNLQITLNNCRGPRLHMGNDDLRKFGNGLYRLDTGRRHPF</sequence>
<protein>
    <submittedName>
        <fullName evidence="8">Esterase</fullName>
    </submittedName>
</protein>
<dbReference type="Gene3D" id="3.40.50.1820">
    <property type="entry name" value="alpha/beta hydrolase"/>
    <property type="match status" value="1"/>
</dbReference>
<organism evidence="7 9">
    <name type="scientific">Manduca sexta</name>
    <name type="common">Tobacco hawkmoth</name>
    <name type="synonym">Tobacco hornworm</name>
    <dbReference type="NCBI Taxonomy" id="7130"/>
    <lineage>
        <taxon>Eukaryota</taxon>
        <taxon>Metazoa</taxon>
        <taxon>Ecdysozoa</taxon>
        <taxon>Arthropoda</taxon>
        <taxon>Hexapoda</taxon>
        <taxon>Insecta</taxon>
        <taxon>Pterygota</taxon>
        <taxon>Neoptera</taxon>
        <taxon>Endopterygota</taxon>
        <taxon>Lepidoptera</taxon>
        <taxon>Glossata</taxon>
        <taxon>Ditrysia</taxon>
        <taxon>Bombycoidea</taxon>
        <taxon>Sphingidae</taxon>
        <taxon>Sphinginae</taxon>
        <taxon>Sphingini</taxon>
        <taxon>Manduca</taxon>
    </lineage>
</organism>
<reference evidence="8" key="3">
    <citation type="journal article" date="2022" name="Insect Sci.">
        <title>Genome-wide identification, classification, and expression profiling of serine esterases and other esterase-related proteins in the tobacco hornworm, Manduca sexta.</title>
        <authorList>
            <person name="Miao Z."/>
            <person name="Xiong C."/>
            <person name="Cao X."/>
            <person name="Shan T."/>
            <person name="Jin Q."/>
            <person name="Jiang H."/>
        </authorList>
    </citation>
    <scope>NUCLEOTIDE SEQUENCE</scope>
    <source>
        <strain evidence="8">NL1</strain>
    </source>
</reference>